<dbReference type="Gene3D" id="1.10.3460.10">
    <property type="entry name" value="Chlorophyll a/b binding protein domain"/>
    <property type="match status" value="1"/>
</dbReference>
<evidence type="ECO:0000256" key="4">
    <source>
        <dbReference type="SAM" id="MobiDB-lite"/>
    </source>
</evidence>
<evidence type="ECO:0000256" key="1">
    <source>
        <dbReference type="ARBA" id="ARBA00004229"/>
    </source>
</evidence>
<gene>
    <name evidence="5" type="ORF">TSPGSL018_18297</name>
    <name evidence="7" type="ORF">TSPGSL018_856</name>
    <name evidence="6" type="ORF">TSPGSL018_9048</name>
</gene>
<organism evidence="6">
    <name type="scientific">Tetraselmis sp. GSL018</name>
    <dbReference type="NCBI Taxonomy" id="582737"/>
    <lineage>
        <taxon>Eukaryota</taxon>
        <taxon>Viridiplantae</taxon>
        <taxon>Chlorophyta</taxon>
        <taxon>core chlorophytes</taxon>
        <taxon>Chlorodendrophyceae</taxon>
        <taxon>Chlorodendrales</taxon>
        <taxon>Chlorodendraceae</taxon>
        <taxon>Tetraselmis</taxon>
    </lineage>
</organism>
<sequence length="210" mass="22501">MKLQLVSGSRAGYSKNVFHAQQSRLAERVAGPFLAPGPSQPLSRLLRCLPKAASSNGNGGPKMQELRPDSEQPSGAEPDSQPPPMPTKPKYEPRPLIKPRTVSFFDAMKFNGPAPELVNGRLAMVGFLSAATNELQTGNTIQEQLLDAPISTAVLVLVTAYATLVPIMKGVKNEPFGFMSPRAETTNGRAAMLAFAVILALELQTGIPFF</sequence>
<proteinExistence type="predicted"/>
<dbReference type="EMBL" id="GBEZ01000393">
    <property type="protein sequence ID" value="JAC84491.1"/>
    <property type="molecule type" value="Transcribed_RNA"/>
</dbReference>
<evidence type="ECO:0000256" key="3">
    <source>
        <dbReference type="ARBA" id="ARBA00022640"/>
    </source>
</evidence>
<reference evidence="6" key="1">
    <citation type="submission" date="2014-05" db="EMBL/GenBank/DDBJ databases">
        <title>The transcriptome of the halophilic microalga Tetraselmis sp. GSL018 isolated from the Great Salt Lake, Utah.</title>
        <authorList>
            <person name="Jinkerson R.E."/>
            <person name="D'Adamo S."/>
            <person name="Posewitz M.C."/>
        </authorList>
    </citation>
    <scope>NUCLEOTIDE SEQUENCE</scope>
    <source>
        <strain evidence="6">GSL018</strain>
    </source>
</reference>
<evidence type="ECO:0000313" key="6">
    <source>
        <dbReference type="EMBL" id="JAC68307.1"/>
    </source>
</evidence>
<dbReference type="AlphaFoldDB" id="A0A061R5W4"/>
<dbReference type="EMBL" id="GBEZ01018095">
    <property type="protein sequence ID" value="JAC68307.1"/>
    <property type="molecule type" value="Transcribed_RNA"/>
</dbReference>
<dbReference type="InterPro" id="IPR022796">
    <property type="entry name" value="Chloroa_b-bind"/>
</dbReference>
<dbReference type="Pfam" id="PF00504">
    <property type="entry name" value="Chloroa_b-bind"/>
    <property type="match status" value="1"/>
</dbReference>
<accession>A0A061R5W4</accession>
<evidence type="ECO:0000256" key="2">
    <source>
        <dbReference type="ARBA" id="ARBA00022528"/>
    </source>
</evidence>
<comment type="subcellular location">
    <subcellularLocation>
        <location evidence="1">Plastid</location>
        <location evidence="1">Chloroplast</location>
    </subcellularLocation>
</comment>
<name>A0A061R5W4_9CHLO</name>
<feature type="region of interest" description="Disordered" evidence="4">
    <location>
        <begin position="48"/>
        <end position="95"/>
    </location>
</feature>
<evidence type="ECO:0000313" key="5">
    <source>
        <dbReference type="EMBL" id="JAC64444.1"/>
    </source>
</evidence>
<dbReference type="SUPFAM" id="SSF103511">
    <property type="entry name" value="Chlorophyll a-b binding protein"/>
    <property type="match status" value="1"/>
</dbReference>
<dbReference type="GO" id="GO:0009507">
    <property type="term" value="C:chloroplast"/>
    <property type="evidence" value="ECO:0007669"/>
    <property type="project" value="UniProtKB-SubCell"/>
</dbReference>
<keyword evidence="2" id="KW-0150">Chloroplast</keyword>
<keyword evidence="3" id="KW-0934">Plastid</keyword>
<dbReference type="EMBL" id="GBEZ01022396">
    <property type="protein sequence ID" value="JAC64444.1"/>
    <property type="molecule type" value="Transcribed_RNA"/>
</dbReference>
<evidence type="ECO:0000313" key="7">
    <source>
        <dbReference type="EMBL" id="JAC84491.1"/>
    </source>
</evidence>
<protein>
    <submittedName>
        <fullName evidence="6">Early light-inducible protein</fullName>
    </submittedName>
</protein>